<gene>
    <name evidence="1" type="ORF">CV83915_3p0063</name>
</gene>
<dbReference type="EMBL" id="AB702969">
    <property type="protein sequence ID" value="BAN82815.1"/>
    <property type="molecule type" value="Genomic_DNA"/>
</dbReference>
<geneLocation type="plasmid" evidence="3">
    <name>pcv839-15-p3</name>
</geneLocation>
<evidence type="ECO:0000313" key="1">
    <source>
        <dbReference type="EMBL" id="ATZ30361.1"/>
    </source>
</evidence>
<proteinExistence type="predicted"/>
<reference evidence="2" key="1">
    <citation type="journal article" date="2013" name="Plasmid">
        <title>Entire sequence of the colonization factor coli surface antigen 6-encoding plasmid pCss165 from an enterotoxigenic Escherichia coli clinical isolate.</title>
        <authorList>
            <person name="Wajima T."/>
            <person name="Sabui S."/>
            <person name="Kano S."/>
            <person name="Ramamurthy T."/>
            <person name="Chatterjee N.S."/>
            <person name="Hamabata T."/>
        </authorList>
    </citation>
    <scope>NUCLEOTIDE SEQUENCE</scope>
    <source>
        <strain evidence="2">4266 delta cssB::Km</strain>
        <plasmid evidence="2">pCss165Kan</plasmid>
    </source>
</reference>
<evidence type="ECO:0000313" key="2">
    <source>
        <dbReference type="EMBL" id="BAN82815.1"/>
    </source>
</evidence>
<keyword evidence="2" id="KW-0614">Plasmid</keyword>
<dbReference type="AlphaFoldDB" id="T2HS55"/>
<dbReference type="Proteomes" id="UP000236551">
    <property type="component" value="Plasmid pCV839-15-p3"/>
</dbReference>
<evidence type="ECO:0000313" key="3">
    <source>
        <dbReference type="Proteomes" id="UP000236551"/>
    </source>
</evidence>
<dbReference type="EMBL" id="CP024977">
    <property type="protein sequence ID" value="ATZ30361.1"/>
    <property type="molecule type" value="Genomic_DNA"/>
</dbReference>
<protein>
    <submittedName>
        <fullName evidence="2">Uncharacterized protein</fullName>
    </submittedName>
</protein>
<name>T2HS55_ECOLX</name>
<sequence>MFLPDFQYPLAFRAGSYTRYRLLAFERNIVATTFTLAEAFPTPYDQLPGSLNMQPVQQVFLLL</sequence>
<organism evidence="2">
    <name type="scientific">Escherichia coli</name>
    <dbReference type="NCBI Taxonomy" id="562"/>
    <lineage>
        <taxon>Bacteria</taxon>
        <taxon>Pseudomonadati</taxon>
        <taxon>Pseudomonadota</taxon>
        <taxon>Gammaproteobacteria</taxon>
        <taxon>Enterobacterales</taxon>
        <taxon>Enterobacteriaceae</taxon>
        <taxon>Escherichia</taxon>
    </lineage>
</organism>
<accession>T2HS55</accession>
<geneLocation type="plasmid" evidence="2">
    <name>pCss165Kan</name>
</geneLocation>
<geneLocation type="plasmid" evidence="1">
    <name>pCV839-15-p3</name>
</geneLocation>
<reference evidence="1 3" key="2">
    <citation type="submission" date="2017-11" db="EMBL/GenBank/DDBJ databases">
        <title>Escherichia coli CV839-15 Genome sequencing and assembly.</title>
        <authorList>
            <person name="Li Z."/>
            <person name="Song N."/>
            <person name="Li W."/>
            <person name="Philip H.R."/>
            <person name="Bu Z."/>
            <person name="Siguo L."/>
        </authorList>
    </citation>
    <scope>NUCLEOTIDE SEQUENCE [LARGE SCALE GENOMIC DNA]</scope>
    <source>
        <strain evidence="1 3">CV839-15</strain>
        <plasmid evidence="1">pCV839-15-p3</plasmid>
        <plasmid evidence="3">Plasmid pcv839-15-p3</plasmid>
    </source>
</reference>